<name>A0ACC5WYY0_PANGG</name>
<evidence type="ECO:0000313" key="1">
    <source>
        <dbReference type="EMBL" id="MCI4383974.1"/>
    </source>
</evidence>
<sequence>MPSKPSKYGISIWVVCDARSSYAWKMQVYTRKPSSGTPKKNQRMWVVVDVTDRLRGHNVMCDNFITTYELSQQLLKRKITMVGRVRKNKPELPLHSLQQGGERPSHHSLPSTLPPDSIFLLAKEEQECGPPEHTA</sequence>
<comment type="caution">
    <text evidence="1">The sequence shown here is derived from an EMBL/GenBank/DDBJ whole genome shotgun (WGS) entry which is preliminary data.</text>
</comment>
<reference evidence="1 2" key="1">
    <citation type="journal article" date="2022" name="bioRxiv">
        <title>An ancient truncated duplication of the anti-Mullerian hormone receptor type 2 gene is a potential conserved master sex determinant in the Pangasiidae catfish family.</title>
        <authorList>
            <person name="Wen M."/>
            <person name="Pan Q."/>
            <person name="Jouanno E."/>
            <person name="Montfort J."/>
            <person name="Zahm M."/>
            <person name="Cabau C."/>
            <person name="Klopp C."/>
            <person name="Iampietro C."/>
            <person name="Roques C."/>
            <person name="Bouchez O."/>
            <person name="Castinel A."/>
            <person name="Donnadieu C."/>
            <person name="Parrinello H."/>
            <person name="Poncet C."/>
            <person name="Belmonte E."/>
            <person name="Gautier V."/>
            <person name="Avarre J.-C."/>
            <person name="Dugue R."/>
            <person name="Gustiano R."/>
            <person name="Ha T.T.T."/>
            <person name="Campet M."/>
            <person name="Sriphairoj K."/>
            <person name="Ribolli J."/>
            <person name="de Almeida F.L."/>
            <person name="Desvignes T."/>
            <person name="Postlethwait J.H."/>
            <person name="Bucao C.F."/>
            <person name="Robinson-Rechavi M."/>
            <person name="Bobe J."/>
            <person name="Herpin A."/>
            <person name="Guiguen Y."/>
        </authorList>
    </citation>
    <scope>NUCLEOTIDE SEQUENCE [LARGE SCALE GENOMIC DNA]</scope>
    <source>
        <strain evidence="1">YG-Dec2019</strain>
    </source>
</reference>
<dbReference type="EMBL" id="CM040465">
    <property type="protein sequence ID" value="MCI4383974.1"/>
    <property type="molecule type" value="Genomic_DNA"/>
</dbReference>
<evidence type="ECO:0000313" key="2">
    <source>
        <dbReference type="Proteomes" id="UP000829447"/>
    </source>
</evidence>
<proteinExistence type="predicted"/>
<organism evidence="1 2">
    <name type="scientific">Pangasianodon gigas</name>
    <name type="common">Mekong giant catfish</name>
    <name type="synonym">Pangasius gigas</name>
    <dbReference type="NCBI Taxonomy" id="30993"/>
    <lineage>
        <taxon>Eukaryota</taxon>
        <taxon>Metazoa</taxon>
        <taxon>Chordata</taxon>
        <taxon>Craniata</taxon>
        <taxon>Vertebrata</taxon>
        <taxon>Euteleostomi</taxon>
        <taxon>Actinopterygii</taxon>
        <taxon>Neopterygii</taxon>
        <taxon>Teleostei</taxon>
        <taxon>Ostariophysi</taxon>
        <taxon>Siluriformes</taxon>
        <taxon>Pangasiidae</taxon>
        <taxon>Pangasianodon</taxon>
    </lineage>
</organism>
<accession>A0ACC5WYY0</accession>
<dbReference type="Proteomes" id="UP000829447">
    <property type="component" value="Linkage Group LG12"/>
</dbReference>
<keyword evidence="2" id="KW-1185">Reference proteome</keyword>
<gene>
    <name evidence="1" type="ORF">PGIGA_G00032940</name>
</gene>
<protein>
    <submittedName>
        <fullName evidence="1">Uncharacterized protein</fullName>
    </submittedName>
</protein>